<protein>
    <submittedName>
        <fullName evidence="1">Uncharacterized protein</fullName>
    </submittedName>
</protein>
<reference evidence="1" key="1">
    <citation type="journal article" date="2020" name="Stud. Mycol.">
        <title>101 Dothideomycetes genomes: a test case for predicting lifestyles and emergence of pathogens.</title>
        <authorList>
            <person name="Haridas S."/>
            <person name="Albert R."/>
            <person name="Binder M."/>
            <person name="Bloem J."/>
            <person name="Labutti K."/>
            <person name="Salamov A."/>
            <person name="Andreopoulos B."/>
            <person name="Baker S."/>
            <person name="Barry K."/>
            <person name="Bills G."/>
            <person name="Bluhm B."/>
            <person name="Cannon C."/>
            <person name="Castanera R."/>
            <person name="Culley D."/>
            <person name="Daum C."/>
            <person name="Ezra D."/>
            <person name="Gonzalez J."/>
            <person name="Henrissat B."/>
            <person name="Kuo A."/>
            <person name="Liang C."/>
            <person name="Lipzen A."/>
            <person name="Lutzoni F."/>
            <person name="Magnuson J."/>
            <person name="Mondo S."/>
            <person name="Nolan M."/>
            <person name="Ohm R."/>
            <person name="Pangilinan J."/>
            <person name="Park H.-J."/>
            <person name="Ramirez L."/>
            <person name="Alfaro M."/>
            <person name="Sun H."/>
            <person name="Tritt A."/>
            <person name="Yoshinaga Y."/>
            <person name="Zwiers L.-H."/>
            <person name="Turgeon B."/>
            <person name="Goodwin S."/>
            <person name="Spatafora J."/>
            <person name="Crous P."/>
            <person name="Grigoriev I."/>
        </authorList>
    </citation>
    <scope>NUCLEOTIDE SEQUENCE</scope>
    <source>
        <strain evidence="1">CBS 183.55</strain>
    </source>
</reference>
<evidence type="ECO:0000313" key="1">
    <source>
        <dbReference type="EMBL" id="KAF1923761.1"/>
    </source>
</evidence>
<dbReference type="RefSeq" id="XP_033444014.1">
    <property type="nucleotide sequence ID" value="XM_033598141.1"/>
</dbReference>
<dbReference type="Proteomes" id="UP000800082">
    <property type="component" value="Unassembled WGS sequence"/>
</dbReference>
<dbReference type="GeneID" id="54355808"/>
<keyword evidence="2" id="KW-1185">Reference proteome</keyword>
<sequence length="203" mass="23682">MSMDAKLLRSVAACIFKTPFSLNGINQPIFDYTYYLYYQLSLSQKIEKSSLVSLLNRFASKRFADPLDRVFSLLSLSYAGNIQVNDEIPADHLAYELLRNHKGQLCICSVMVVMRALQHEDQRQLRDWEDFYDQGRHDAPWIEFVVPASELKFHRYDSDKISKNLRFLNSQLYKIPHLVEFSEICQFAGIRNFSQGRGDRTPK</sequence>
<dbReference type="AlphaFoldDB" id="A0A6A5R6I0"/>
<accession>A0A6A5R6I0</accession>
<organism evidence="1 2">
    <name type="scientific">Didymella exigua CBS 183.55</name>
    <dbReference type="NCBI Taxonomy" id="1150837"/>
    <lineage>
        <taxon>Eukaryota</taxon>
        <taxon>Fungi</taxon>
        <taxon>Dikarya</taxon>
        <taxon>Ascomycota</taxon>
        <taxon>Pezizomycotina</taxon>
        <taxon>Dothideomycetes</taxon>
        <taxon>Pleosporomycetidae</taxon>
        <taxon>Pleosporales</taxon>
        <taxon>Pleosporineae</taxon>
        <taxon>Didymellaceae</taxon>
        <taxon>Didymella</taxon>
    </lineage>
</organism>
<evidence type="ECO:0000313" key="2">
    <source>
        <dbReference type="Proteomes" id="UP000800082"/>
    </source>
</evidence>
<proteinExistence type="predicted"/>
<dbReference type="EMBL" id="ML979001">
    <property type="protein sequence ID" value="KAF1923761.1"/>
    <property type="molecule type" value="Genomic_DNA"/>
</dbReference>
<name>A0A6A5R6I0_9PLEO</name>
<gene>
    <name evidence="1" type="ORF">M421DRAFT_9376</name>
</gene>